<reference evidence="2 3" key="1">
    <citation type="submission" date="2020-05" db="EMBL/GenBank/DDBJ databases">
        <title>MicrobeNet Type strains.</title>
        <authorList>
            <person name="Nicholson A.C."/>
        </authorList>
    </citation>
    <scope>NUCLEOTIDE SEQUENCE [LARGE SCALE GENOMIC DNA]</scope>
    <source>
        <strain evidence="2 3">JCM 14547</strain>
    </source>
</reference>
<name>A0A849BLY7_9ACTN</name>
<accession>A0A849BLY7</accession>
<keyword evidence="1" id="KW-0732">Signal</keyword>
<organism evidence="2 3">
    <name type="scientific">Pseudokineococcus marinus</name>
    <dbReference type="NCBI Taxonomy" id="351215"/>
    <lineage>
        <taxon>Bacteria</taxon>
        <taxon>Bacillati</taxon>
        <taxon>Actinomycetota</taxon>
        <taxon>Actinomycetes</taxon>
        <taxon>Kineosporiales</taxon>
        <taxon>Kineosporiaceae</taxon>
        <taxon>Pseudokineococcus</taxon>
    </lineage>
</organism>
<dbReference type="EMBL" id="JABEMA010000284">
    <property type="protein sequence ID" value="NNH24210.1"/>
    <property type="molecule type" value="Genomic_DNA"/>
</dbReference>
<dbReference type="AlphaFoldDB" id="A0A849BLY7"/>
<gene>
    <name evidence="2" type="ORF">HLB09_14125</name>
</gene>
<evidence type="ECO:0000256" key="1">
    <source>
        <dbReference type="SAM" id="SignalP"/>
    </source>
</evidence>
<proteinExistence type="predicted"/>
<evidence type="ECO:0000313" key="2">
    <source>
        <dbReference type="EMBL" id="NNH24210.1"/>
    </source>
</evidence>
<sequence length="148" mass="15404">MAEGLARRGARRRRAHRRGALRTLARRTTAGAASVAALLAVAPAASATAPAPAPEAVAYWGSFLVEDGAWSFAPVGPSARTAEDGTVEGWRFATAPADARPRPPRGRPTFAELCQDVAPVEGQVRVGVVVDYGRPVDAPPGAEEAPDR</sequence>
<protein>
    <submittedName>
        <fullName evidence="2">Uncharacterized protein</fullName>
    </submittedName>
</protein>
<feature type="non-terminal residue" evidence="2">
    <location>
        <position position="148"/>
    </location>
</feature>
<comment type="caution">
    <text evidence="2">The sequence shown here is derived from an EMBL/GenBank/DDBJ whole genome shotgun (WGS) entry which is preliminary data.</text>
</comment>
<dbReference type="Proteomes" id="UP000555552">
    <property type="component" value="Unassembled WGS sequence"/>
</dbReference>
<feature type="signal peptide" evidence="1">
    <location>
        <begin position="1"/>
        <end position="47"/>
    </location>
</feature>
<feature type="chain" id="PRO_5032925220" evidence="1">
    <location>
        <begin position="48"/>
        <end position="148"/>
    </location>
</feature>
<evidence type="ECO:0000313" key="3">
    <source>
        <dbReference type="Proteomes" id="UP000555552"/>
    </source>
</evidence>
<keyword evidence="3" id="KW-1185">Reference proteome</keyword>